<gene>
    <name evidence="1" type="ORF">NQ176_g5734</name>
</gene>
<sequence length="549" mass="62166">MLELTTISLLEALFLGVISIFLCTWVFSNIRFRLDTAKYHWGGKGEGSLVRVPLKPYYLPLLGSALSFFDKKIGRFWSSLQKVCKSWNLQAVSLLLAGVRTHIFFAPANILMVFRAKDLTRHKHARQLAINVLGMTADQASRAFPEFLDPKTNITLERVHTEYLLAQGPVTTLTNKFMECLLKSTSENVGSEDGCEVELYSWIKAMLFDGSITALFGSKLLEMQPDLQGDFWIWEQNLLTLLFGTPKLFARQAYESRDRLLVKLEAWLAHGYKHTIELDDSVEWEPYFGARIMRKRHEYYNQQKLSLSSQAGKEMIFLAGILSNAIPTIGWLLAHLFSPTSDPELLPRIRDEVKTCQREDGSIDMRVLTRLPLLNSTINEVLRLYIDLLIIRQVEKGLIINGLQIHQNDQIMASSWMAHRHPDNFTNPEVFDAERFLQDDPKSGGHTASTSGLGGKYFPFGGGHHMCPGKNFARQEILGTVAVLLLNFDITFLSFTERQSGVLQRKGSDPKYFPKMIKALPGNQVMGLDGDLLVKIKKRAPMGYEASES</sequence>
<evidence type="ECO:0000313" key="1">
    <source>
        <dbReference type="EMBL" id="KAJ2975049.1"/>
    </source>
</evidence>
<proteinExistence type="predicted"/>
<dbReference type="Proteomes" id="UP001143910">
    <property type="component" value="Unassembled WGS sequence"/>
</dbReference>
<comment type="caution">
    <text evidence="1">The sequence shown here is derived from an EMBL/GenBank/DDBJ whole genome shotgun (WGS) entry which is preliminary data.</text>
</comment>
<organism evidence="1 2">
    <name type="scientific">Zarea fungicola</name>
    <dbReference type="NCBI Taxonomy" id="93591"/>
    <lineage>
        <taxon>Eukaryota</taxon>
        <taxon>Fungi</taxon>
        <taxon>Dikarya</taxon>
        <taxon>Ascomycota</taxon>
        <taxon>Pezizomycotina</taxon>
        <taxon>Sordariomycetes</taxon>
        <taxon>Hypocreomycetidae</taxon>
        <taxon>Hypocreales</taxon>
        <taxon>Cordycipitaceae</taxon>
        <taxon>Zarea</taxon>
    </lineage>
</organism>
<evidence type="ECO:0000313" key="2">
    <source>
        <dbReference type="Proteomes" id="UP001143910"/>
    </source>
</evidence>
<name>A0ACC1N810_9HYPO</name>
<dbReference type="EMBL" id="JANJQO010000755">
    <property type="protein sequence ID" value="KAJ2975049.1"/>
    <property type="molecule type" value="Genomic_DNA"/>
</dbReference>
<accession>A0ACC1N810</accession>
<keyword evidence="2" id="KW-1185">Reference proteome</keyword>
<protein>
    <submittedName>
        <fullName evidence="1">Uncharacterized protein</fullName>
    </submittedName>
</protein>
<reference evidence="1" key="1">
    <citation type="submission" date="2022-08" db="EMBL/GenBank/DDBJ databases">
        <title>Genome Sequence of Lecanicillium fungicola.</title>
        <authorList>
            <person name="Buettner E."/>
        </authorList>
    </citation>
    <scope>NUCLEOTIDE SEQUENCE</scope>
    <source>
        <strain evidence="1">Babe33</strain>
    </source>
</reference>